<dbReference type="PANTHER" id="PTHR46105">
    <property type="entry name" value="AGAP004733-PA"/>
    <property type="match status" value="1"/>
</dbReference>
<dbReference type="OrthoDB" id="624345at2759"/>
<keyword evidence="3" id="KW-0804">Transcription</keyword>
<dbReference type="Gene3D" id="3.30.710.10">
    <property type="entry name" value="Potassium Channel Kv1.1, Chain A"/>
    <property type="match status" value="1"/>
</dbReference>
<sequence length="628" mass="69665">MWSVEEQPGGLMYVYECPTHSSSLLRSLEAQRREGVLCDVTILVEGRQVCAHGAVLAACSGYFLQRLQERKDREAVFSLPHTVTARGFAPLLQFAYTGKFSLSRESLQEVLHCAEQLHIRDLEESCFPLLTTQLSHGSKDESLSPKLTTTSPPLQTDQQVVHSEPCEVSTLCSSSEEDVGESPLSQSDKHMTFDPPQCSATSTDGVQRSQPGSPAPDEASTGERSLSGCSSEVKVEEEAMMESDGESLSSKPLDRTFSTSVAAGLRSILKNKMELRLPHISHQFLDNRVICTNQKHGLQEAQKTNHWCFNQESPLTSVNPQVIPSKSLRPLSRGGICKEEAGLSRTSVIFTSGFPRQPEFPAHSGPDPSPLSTSTQTVSPENLALSCCFTHKISSHGQVKECHPVSHNDRTATSTYYSYDEGQIGKSSLSVPPSDISCFPFPRMAYCLALRPPDPSRAKDSILSPVSPQIKTEKCYDSSSSDESGSVSSGDYESSHAKDRGSEVNLPLPVDQLTYLPRSDFQLVMRMHRVSPEQLEFIQDERRRSKNRIAAQRCRKRKLDCIQNLEVEIHKLVCEKESLLRERKQLRACMVDLRENVSCLSQSVQSEEQELPNKVPLTHLRTKIAADQ</sequence>
<dbReference type="InterPro" id="IPR011333">
    <property type="entry name" value="SKP1/BTB/POZ_sf"/>
</dbReference>
<proteinExistence type="predicted"/>
<dbReference type="InterPro" id="IPR008917">
    <property type="entry name" value="TF_DNA-bd_sf"/>
</dbReference>
<dbReference type="PROSITE" id="PS50097">
    <property type="entry name" value="BTB"/>
    <property type="match status" value="1"/>
</dbReference>
<dbReference type="InterPro" id="IPR043321">
    <property type="entry name" value="bZIP_BACH"/>
</dbReference>
<evidence type="ECO:0000256" key="1">
    <source>
        <dbReference type="ARBA" id="ARBA00023015"/>
    </source>
</evidence>
<feature type="domain" description="BTB" evidence="6">
    <location>
        <begin position="38"/>
        <end position="104"/>
    </location>
</feature>
<feature type="region of interest" description="Disordered" evidence="5">
    <location>
        <begin position="136"/>
        <end position="253"/>
    </location>
</feature>
<evidence type="ECO:0000259" key="7">
    <source>
        <dbReference type="PROSITE" id="PS50217"/>
    </source>
</evidence>
<dbReference type="CDD" id="cd14719">
    <property type="entry name" value="bZIP_BACH"/>
    <property type="match status" value="1"/>
</dbReference>
<feature type="compositionally biased region" description="Polar residues" evidence="5">
    <location>
        <begin position="198"/>
        <end position="212"/>
    </location>
</feature>
<dbReference type="GO" id="GO:0000978">
    <property type="term" value="F:RNA polymerase II cis-regulatory region sequence-specific DNA binding"/>
    <property type="evidence" value="ECO:0007669"/>
    <property type="project" value="TreeGrafter"/>
</dbReference>
<dbReference type="SUPFAM" id="SSF54695">
    <property type="entry name" value="POZ domain"/>
    <property type="match status" value="1"/>
</dbReference>
<dbReference type="SUPFAM" id="SSF57959">
    <property type="entry name" value="Leucine zipper domain"/>
    <property type="match status" value="1"/>
</dbReference>
<dbReference type="InterPro" id="IPR004827">
    <property type="entry name" value="bZIP"/>
</dbReference>
<evidence type="ECO:0000256" key="3">
    <source>
        <dbReference type="ARBA" id="ARBA00023163"/>
    </source>
</evidence>
<feature type="coiled-coil region" evidence="4">
    <location>
        <begin position="562"/>
        <end position="610"/>
    </location>
</feature>
<keyword evidence="8" id="KW-1185">Reference proteome</keyword>
<feature type="compositionally biased region" description="Polar residues" evidence="5">
    <location>
        <begin position="145"/>
        <end position="161"/>
    </location>
</feature>
<feature type="compositionally biased region" description="Low complexity" evidence="5">
    <location>
        <begin position="477"/>
        <end position="492"/>
    </location>
</feature>
<evidence type="ECO:0000256" key="4">
    <source>
        <dbReference type="SAM" id="Coils"/>
    </source>
</evidence>
<organism evidence="8 9">
    <name type="scientific">Clupea harengus</name>
    <name type="common">Atlantic herring</name>
    <dbReference type="NCBI Taxonomy" id="7950"/>
    <lineage>
        <taxon>Eukaryota</taxon>
        <taxon>Metazoa</taxon>
        <taxon>Chordata</taxon>
        <taxon>Craniata</taxon>
        <taxon>Vertebrata</taxon>
        <taxon>Euteleostomi</taxon>
        <taxon>Actinopterygii</taxon>
        <taxon>Neopterygii</taxon>
        <taxon>Teleostei</taxon>
        <taxon>Clupei</taxon>
        <taxon>Clupeiformes</taxon>
        <taxon>Clupeoidei</taxon>
        <taxon>Clupeidae</taxon>
        <taxon>Clupea</taxon>
    </lineage>
</organism>
<evidence type="ECO:0000259" key="6">
    <source>
        <dbReference type="PROSITE" id="PS50097"/>
    </source>
</evidence>
<dbReference type="RefSeq" id="XP_012692160.2">
    <property type="nucleotide sequence ID" value="XM_012836706.3"/>
</dbReference>
<accession>A0A6P3W8K2</accession>
<dbReference type="InterPro" id="IPR050457">
    <property type="entry name" value="ZnFinger_BTB_dom_contain"/>
</dbReference>
<keyword evidence="1" id="KW-0805">Transcription regulation</keyword>
<protein>
    <submittedName>
        <fullName evidence="9">Transcription regulator protein BACH2</fullName>
    </submittedName>
</protein>
<keyword evidence="2" id="KW-0238">DNA-binding</keyword>
<dbReference type="AlphaFoldDB" id="A0A6P3W8K2"/>
<feature type="region of interest" description="Disordered" evidence="5">
    <location>
        <begin position="355"/>
        <end position="377"/>
    </location>
</feature>
<evidence type="ECO:0000256" key="5">
    <source>
        <dbReference type="SAM" id="MobiDB-lite"/>
    </source>
</evidence>
<gene>
    <name evidence="9" type="primary">bach2a</name>
</gene>
<dbReference type="InterPro" id="IPR004826">
    <property type="entry name" value="bZIP_Maf"/>
</dbReference>
<feature type="region of interest" description="Disordered" evidence="5">
    <location>
        <begin position="469"/>
        <end position="504"/>
    </location>
</feature>
<evidence type="ECO:0000313" key="9">
    <source>
        <dbReference type="RefSeq" id="XP_012692160.2"/>
    </source>
</evidence>
<dbReference type="Pfam" id="PF03131">
    <property type="entry name" value="bZIP_Maf"/>
    <property type="match status" value="1"/>
</dbReference>
<feature type="compositionally biased region" description="Basic and acidic residues" evidence="5">
    <location>
        <begin position="493"/>
        <end position="502"/>
    </location>
</feature>
<dbReference type="GeneID" id="105908230"/>
<dbReference type="SMART" id="SM00338">
    <property type="entry name" value="BRLZ"/>
    <property type="match status" value="1"/>
</dbReference>
<dbReference type="Proteomes" id="UP000515152">
    <property type="component" value="Chromosome 14"/>
</dbReference>
<dbReference type="InterPro" id="IPR000210">
    <property type="entry name" value="BTB/POZ_dom"/>
</dbReference>
<dbReference type="Pfam" id="PF00651">
    <property type="entry name" value="BTB"/>
    <property type="match status" value="1"/>
</dbReference>
<dbReference type="KEGG" id="char:105908230"/>
<dbReference type="Gene3D" id="1.10.880.10">
    <property type="entry name" value="Transcription factor, Skn-1-like, DNA-binding domain"/>
    <property type="match status" value="1"/>
</dbReference>
<name>A0A6P3W8K2_CLUHA</name>
<reference evidence="9" key="1">
    <citation type="submission" date="2025-08" db="UniProtKB">
        <authorList>
            <consortium name="RefSeq"/>
        </authorList>
    </citation>
    <scope>IDENTIFICATION</scope>
</reference>
<dbReference type="PROSITE" id="PS50217">
    <property type="entry name" value="BZIP"/>
    <property type="match status" value="1"/>
</dbReference>
<dbReference type="SMART" id="SM00225">
    <property type="entry name" value="BTB"/>
    <property type="match status" value="1"/>
</dbReference>
<dbReference type="PROSITE" id="PS00036">
    <property type="entry name" value="BZIP_BASIC"/>
    <property type="match status" value="1"/>
</dbReference>
<dbReference type="InterPro" id="IPR046347">
    <property type="entry name" value="bZIP_sf"/>
</dbReference>
<keyword evidence="4" id="KW-0175">Coiled coil</keyword>
<evidence type="ECO:0000313" key="8">
    <source>
        <dbReference type="Proteomes" id="UP000515152"/>
    </source>
</evidence>
<dbReference type="PANTHER" id="PTHR46105:SF8">
    <property type="entry name" value="TRANSCRIPTION REGULATOR PROTEIN BACH2"/>
    <property type="match status" value="1"/>
</dbReference>
<feature type="domain" description="BZIP" evidence="7">
    <location>
        <begin position="539"/>
        <end position="600"/>
    </location>
</feature>
<dbReference type="SUPFAM" id="SSF47454">
    <property type="entry name" value="A DNA-binding domain in eukaryotic transcription factors"/>
    <property type="match status" value="1"/>
</dbReference>
<dbReference type="CTD" id="557210"/>
<dbReference type="GO" id="GO:0000981">
    <property type="term" value="F:DNA-binding transcription factor activity, RNA polymerase II-specific"/>
    <property type="evidence" value="ECO:0007669"/>
    <property type="project" value="TreeGrafter"/>
</dbReference>
<evidence type="ECO:0000256" key="2">
    <source>
        <dbReference type="ARBA" id="ARBA00023125"/>
    </source>
</evidence>